<evidence type="ECO:0000313" key="6">
    <source>
        <dbReference type="EMBL" id="CAB4938107.1"/>
    </source>
</evidence>
<protein>
    <submittedName>
        <fullName evidence="6">Unannotated protein</fullName>
    </submittedName>
</protein>
<keyword evidence="1" id="KW-0285">Flavoprotein</keyword>
<dbReference type="EMBL" id="CAFBMX010000008">
    <property type="protein sequence ID" value="CAB4938107.1"/>
    <property type="molecule type" value="Genomic_DNA"/>
</dbReference>
<dbReference type="GO" id="GO:0008726">
    <property type="term" value="F:alkanesulfonate monooxygenase activity"/>
    <property type="evidence" value="ECO:0007669"/>
    <property type="project" value="TreeGrafter"/>
</dbReference>
<dbReference type="GO" id="GO:0046306">
    <property type="term" value="P:alkanesulfonate catabolic process"/>
    <property type="evidence" value="ECO:0007669"/>
    <property type="project" value="TreeGrafter"/>
</dbReference>
<keyword evidence="3" id="KW-0560">Oxidoreductase</keyword>
<dbReference type="InterPro" id="IPR011251">
    <property type="entry name" value="Luciferase-like_dom"/>
</dbReference>
<evidence type="ECO:0000256" key="3">
    <source>
        <dbReference type="ARBA" id="ARBA00023002"/>
    </source>
</evidence>
<name>A0A6J7J632_9ZZZZ</name>
<dbReference type="NCBIfam" id="TIGR03856">
    <property type="entry name" value="F420_MSMEG_2906"/>
    <property type="match status" value="1"/>
</dbReference>
<dbReference type="Gene3D" id="3.20.20.30">
    <property type="entry name" value="Luciferase-like domain"/>
    <property type="match status" value="1"/>
</dbReference>
<dbReference type="InterPro" id="IPR050172">
    <property type="entry name" value="SsuD_RutA_monooxygenase"/>
</dbReference>
<dbReference type="PANTHER" id="PTHR42847:SF8">
    <property type="entry name" value="CONSERVED PROTEIN"/>
    <property type="match status" value="1"/>
</dbReference>
<keyword evidence="4" id="KW-0503">Monooxygenase</keyword>
<dbReference type="AlphaFoldDB" id="A0A6J7J632"/>
<dbReference type="CDD" id="cd01097">
    <property type="entry name" value="Tetrahydromethanopterin_reductase"/>
    <property type="match status" value="1"/>
</dbReference>
<feature type="domain" description="Luciferase-like" evidence="5">
    <location>
        <begin position="6"/>
        <end position="211"/>
    </location>
</feature>
<dbReference type="SUPFAM" id="SSF51679">
    <property type="entry name" value="Bacterial luciferase-like"/>
    <property type="match status" value="1"/>
</dbReference>
<evidence type="ECO:0000256" key="2">
    <source>
        <dbReference type="ARBA" id="ARBA00022643"/>
    </source>
</evidence>
<evidence type="ECO:0000256" key="1">
    <source>
        <dbReference type="ARBA" id="ARBA00022630"/>
    </source>
</evidence>
<sequence length="261" mass="28598">MAMRVGVQIQPQHTTFAQMRDAWVEAEELGVDTIFTWDHFFPLYGPPDGEHFECLTTLTALAAATSRAQIGALVVCNSYRNPELLADAHRTIDHVSSGRTILGIGAGWFERDYDEYGYAFGTAPDRLRALARDLPRIRTRLDRLNPGPIGPMPILIGGSGPKVTLRLVAEHAQMWHSFGDADTYRAKAALLAEHCERVGRDPAEIEHTWGVASTTDRLLDHADGLHAAGVHQLILGIGGGPDGYDLAELRELVAWRDALSG</sequence>
<gene>
    <name evidence="6" type="ORF">UFOPK3674_01626</name>
</gene>
<evidence type="ECO:0000256" key="4">
    <source>
        <dbReference type="ARBA" id="ARBA00023033"/>
    </source>
</evidence>
<dbReference type="Pfam" id="PF00296">
    <property type="entry name" value="Bac_luciferase"/>
    <property type="match status" value="1"/>
</dbReference>
<keyword evidence="2" id="KW-0288">FMN</keyword>
<evidence type="ECO:0000259" key="5">
    <source>
        <dbReference type="Pfam" id="PF00296"/>
    </source>
</evidence>
<accession>A0A6J7J632</accession>
<reference evidence="6" key="1">
    <citation type="submission" date="2020-05" db="EMBL/GenBank/DDBJ databases">
        <authorList>
            <person name="Chiriac C."/>
            <person name="Salcher M."/>
            <person name="Ghai R."/>
            <person name="Kavagutti S V."/>
        </authorList>
    </citation>
    <scope>NUCLEOTIDE SEQUENCE</scope>
</reference>
<proteinExistence type="predicted"/>
<dbReference type="InterPro" id="IPR036661">
    <property type="entry name" value="Luciferase-like_sf"/>
</dbReference>
<dbReference type="InterPro" id="IPR022480">
    <property type="entry name" value="F420_MSMEG2906"/>
</dbReference>
<organism evidence="6">
    <name type="scientific">freshwater metagenome</name>
    <dbReference type="NCBI Taxonomy" id="449393"/>
    <lineage>
        <taxon>unclassified sequences</taxon>
        <taxon>metagenomes</taxon>
        <taxon>ecological metagenomes</taxon>
    </lineage>
</organism>
<dbReference type="PANTHER" id="PTHR42847">
    <property type="entry name" value="ALKANESULFONATE MONOOXYGENASE"/>
    <property type="match status" value="1"/>
</dbReference>